<protein>
    <submittedName>
        <fullName evidence="4">Serine/threonine protein phosphatase</fullName>
    </submittedName>
</protein>
<feature type="compositionally biased region" description="Low complexity" evidence="1">
    <location>
        <begin position="543"/>
        <end position="559"/>
    </location>
</feature>
<dbReference type="Proteomes" id="UP000249794">
    <property type="component" value="Unassembled WGS sequence"/>
</dbReference>
<dbReference type="SUPFAM" id="SSF81606">
    <property type="entry name" value="PP2C-like"/>
    <property type="match status" value="1"/>
</dbReference>
<evidence type="ECO:0000256" key="2">
    <source>
        <dbReference type="SAM" id="Phobius"/>
    </source>
</evidence>
<sequence>MNGEESKYPFRQYVWALGQGTNKIPIGDRVDNRYQVVAPSIWLDTQPEKTPKVPEPIPSFAIPYLKAYPYQLNLPGIYGICHQASGEAVLLLSNVPVGRQGQLMPAIAKAWPEASAFRQAYWLWQMISLWEPLKQFGAAASLLKKSNIRVEAWRVRLIGLSTNPADPTLVQLAEAWESTYLRGAQPAIAQLLRSVCQAMRSPDPDLAALKTQINAQLLETAASKPMALQVAGGTSPGPQKSRNEDACYPSHADFKRTAAADLPLLPRLAIVCDGVGGHEGGEVASQKVVRSLQLQLRGLLAQAIEEDNTIAPQVVIDQIEAAIRVANNLIAQQNDQQGRADRQRMGTTLVMALVLPQRIDTPTGPAEVNELYLTHIGDSRAYWISAEHCQLLTVDDDIAAREVSAGKSFYATARQRPDATALSQAVGVREYDHLQPHTRRFLFDSTGVLLLCSDGLSDNYQVESSWANYIDLMIKKVVPLEAAVDTWIELANQRNGHDNVAVVLMSVEQLDDTALNPADHEVLSTGDMPSRPVGLTTAGALGQTSTQSSTQSSTPTATPMTAASRALLYGEDEDEDTPLTAEDMAEVETTTTRTRGKGQTAITILLALIIVGVVGGVGWLLWRTMARPEPSAPPPQTEEGN</sequence>
<dbReference type="CDD" id="cd00143">
    <property type="entry name" value="PP2Cc"/>
    <property type="match status" value="1"/>
</dbReference>
<name>A0A2W4X0I1_9CYAN</name>
<proteinExistence type="predicted"/>
<feature type="region of interest" description="Disordered" evidence="1">
    <location>
        <begin position="519"/>
        <end position="559"/>
    </location>
</feature>
<keyword evidence="2" id="KW-1133">Transmembrane helix</keyword>
<dbReference type="EMBL" id="QBMP01000196">
    <property type="protein sequence ID" value="PZO50132.1"/>
    <property type="molecule type" value="Genomic_DNA"/>
</dbReference>
<organism evidence="4 5">
    <name type="scientific">Phormidesmis priestleyi</name>
    <dbReference type="NCBI Taxonomy" id="268141"/>
    <lineage>
        <taxon>Bacteria</taxon>
        <taxon>Bacillati</taxon>
        <taxon>Cyanobacteriota</taxon>
        <taxon>Cyanophyceae</taxon>
        <taxon>Leptolyngbyales</taxon>
        <taxon>Leptolyngbyaceae</taxon>
        <taxon>Phormidesmis</taxon>
    </lineage>
</organism>
<evidence type="ECO:0000313" key="4">
    <source>
        <dbReference type="EMBL" id="PZO50132.1"/>
    </source>
</evidence>
<dbReference type="SMART" id="SM00331">
    <property type="entry name" value="PP2C_SIG"/>
    <property type="match status" value="1"/>
</dbReference>
<reference evidence="5" key="1">
    <citation type="submission" date="2018-04" db="EMBL/GenBank/DDBJ databases">
        <authorList>
            <person name="Cornet L."/>
        </authorList>
    </citation>
    <scope>NUCLEOTIDE SEQUENCE [LARGE SCALE GENOMIC DNA]</scope>
</reference>
<evidence type="ECO:0000313" key="5">
    <source>
        <dbReference type="Proteomes" id="UP000249794"/>
    </source>
</evidence>
<accession>A0A2W4X0I1</accession>
<reference evidence="4 5" key="2">
    <citation type="submission" date="2018-06" db="EMBL/GenBank/DDBJ databases">
        <title>Metagenomic assembly of (sub)arctic Cyanobacteria and their associated microbiome from non-axenic cultures.</title>
        <authorList>
            <person name="Baurain D."/>
        </authorList>
    </citation>
    <scope>NUCLEOTIDE SEQUENCE [LARGE SCALE GENOMIC DNA]</scope>
    <source>
        <strain evidence="4">ULC027bin1</strain>
    </source>
</reference>
<dbReference type="InterPro" id="IPR036457">
    <property type="entry name" value="PPM-type-like_dom_sf"/>
</dbReference>
<gene>
    <name evidence="4" type="ORF">DCF15_16215</name>
</gene>
<keyword evidence="2" id="KW-0812">Transmembrane</keyword>
<evidence type="ECO:0000259" key="3">
    <source>
        <dbReference type="PROSITE" id="PS51746"/>
    </source>
</evidence>
<evidence type="ECO:0000256" key="1">
    <source>
        <dbReference type="SAM" id="MobiDB-lite"/>
    </source>
</evidence>
<dbReference type="SMART" id="SM00332">
    <property type="entry name" value="PP2Cc"/>
    <property type="match status" value="1"/>
</dbReference>
<comment type="caution">
    <text evidence="4">The sequence shown here is derived from an EMBL/GenBank/DDBJ whole genome shotgun (WGS) entry which is preliminary data.</text>
</comment>
<keyword evidence="2" id="KW-0472">Membrane</keyword>
<feature type="domain" description="PPM-type phosphatase" evidence="3">
    <location>
        <begin position="256"/>
        <end position="507"/>
    </location>
</feature>
<dbReference type="Gene3D" id="3.60.40.10">
    <property type="entry name" value="PPM-type phosphatase domain"/>
    <property type="match status" value="1"/>
</dbReference>
<feature type="transmembrane region" description="Helical" evidence="2">
    <location>
        <begin position="601"/>
        <end position="622"/>
    </location>
</feature>
<dbReference type="Pfam" id="PF13672">
    <property type="entry name" value="PP2C_2"/>
    <property type="match status" value="1"/>
</dbReference>
<dbReference type="InterPro" id="IPR001932">
    <property type="entry name" value="PPM-type_phosphatase-like_dom"/>
</dbReference>
<dbReference type="PROSITE" id="PS51746">
    <property type="entry name" value="PPM_2"/>
    <property type="match status" value="1"/>
</dbReference>
<dbReference type="AlphaFoldDB" id="A0A2W4X0I1"/>